<keyword evidence="1" id="KW-0690">Ribosome biogenesis</keyword>
<dbReference type="RefSeq" id="WP_209979532.1">
    <property type="nucleotide sequence ID" value="NZ_JAGGLB010000056.1"/>
</dbReference>
<keyword evidence="3" id="KW-0378">Hydrolase</keyword>
<dbReference type="SUPFAM" id="SSF118010">
    <property type="entry name" value="TM1457-like"/>
    <property type="match status" value="1"/>
</dbReference>
<evidence type="ECO:0000256" key="1">
    <source>
        <dbReference type="ARBA" id="ARBA00022517"/>
    </source>
</evidence>
<sequence length="117" mass="12818">MIYVTLERVSPVDHSVKAFIVEGHAEYDVPGKDLVCAAVSAITVGTVNSIETLTGLLPITEMEKGLLDVTFQEWPVSDPTKASQVQLLLESMVIMLQTIHESYSDYITLETIYSKGG</sequence>
<protein>
    <recommendedName>
        <fullName evidence="6">Ribosomal processing cysteine protease Prp</fullName>
    </recommendedName>
</protein>
<organism evidence="7 8">
    <name type="scientific">Paenibacillus eucommiae</name>
    <dbReference type="NCBI Taxonomy" id="1355755"/>
    <lineage>
        <taxon>Bacteria</taxon>
        <taxon>Bacillati</taxon>
        <taxon>Bacillota</taxon>
        <taxon>Bacilli</taxon>
        <taxon>Bacillales</taxon>
        <taxon>Paenibacillaceae</taxon>
        <taxon>Paenibacillus</taxon>
    </lineage>
</organism>
<gene>
    <name evidence="7" type="ORF">J2Z66_008437</name>
</gene>
<evidence type="ECO:0000313" key="7">
    <source>
        <dbReference type="EMBL" id="MBP1996789.1"/>
    </source>
</evidence>
<dbReference type="Gene3D" id="3.30.70.1490">
    <property type="entry name" value="Cysteine protease Prp"/>
    <property type="match status" value="1"/>
</dbReference>
<accession>A0ABS4JAA8</accession>
<dbReference type="CDD" id="cd16332">
    <property type="entry name" value="Prp-like"/>
    <property type="match status" value="1"/>
</dbReference>
<evidence type="ECO:0000256" key="5">
    <source>
        <dbReference type="ARBA" id="ARBA00044503"/>
    </source>
</evidence>
<dbReference type="Pfam" id="PF04327">
    <property type="entry name" value="Peptidase_Prp"/>
    <property type="match status" value="1"/>
</dbReference>
<dbReference type="InterPro" id="IPR007422">
    <property type="entry name" value="Peptidase_Prp"/>
</dbReference>
<proteinExistence type="inferred from homology"/>
<evidence type="ECO:0000313" key="8">
    <source>
        <dbReference type="Proteomes" id="UP001519287"/>
    </source>
</evidence>
<name>A0ABS4JAA8_9BACL</name>
<comment type="caution">
    <text evidence="7">The sequence shown here is derived from an EMBL/GenBank/DDBJ whole genome shotgun (WGS) entry which is preliminary data.</text>
</comment>
<comment type="similarity">
    <text evidence="5">Belongs to the Prp family.</text>
</comment>
<keyword evidence="8" id="KW-1185">Reference proteome</keyword>
<evidence type="ECO:0000256" key="4">
    <source>
        <dbReference type="ARBA" id="ARBA00022807"/>
    </source>
</evidence>
<dbReference type="PANTHER" id="PTHR39178:SF1">
    <property type="entry name" value="RIBOSOMAL-PROCESSING CYSTEINE PROTEASE PRP"/>
    <property type="match status" value="1"/>
</dbReference>
<reference evidence="7 8" key="1">
    <citation type="submission" date="2021-03" db="EMBL/GenBank/DDBJ databases">
        <title>Genomic Encyclopedia of Type Strains, Phase IV (KMG-IV): sequencing the most valuable type-strain genomes for metagenomic binning, comparative biology and taxonomic classification.</title>
        <authorList>
            <person name="Goeker M."/>
        </authorList>
    </citation>
    <scope>NUCLEOTIDE SEQUENCE [LARGE SCALE GENOMIC DNA]</scope>
    <source>
        <strain evidence="7 8">DSM 26048</strain>
    </source>
</reference>
<dbReference type="InterPro" id="IPR036764">
    <property type="entry name" value="Peptidase_Prp_sf"/>
</dbReference>
<keyword evidence="2" id="KW-0645">Protease</keyword>
<dbReference type="EMBL" id="JAGGLB010000056">
    <property type="protein sequence ID" value="MBP1996789.1"/>
    <property type="molecule type" value="Genomic_DNA"/>
</dbReference>
<keyword evidence="4" id="KW-0788">Thiol protease</keyword>
<dbReference type="PANTHER" id="PTHR39178">
    <property type="entry name" value="HYPOTHETICAL RIBOSOME-ASSOCIATED PROTEIN"/>
    <property type="match status" value="1"/>
</dbReference>
<evidence type="ECO:0000256" key="3">
    <source>
        <dbReference type="ARBA" id="ARBA00022801"/>
    </source>
</evidence>
<evidence type="ECO:0000256" key="6">
    <source>
        <dbReference type="ARBA" id="ARBA00044538"/>
    </source>
</evidence>
<dbReference type="Proteomes" id="UP001519287">
    <property type="component" value="Unassembled WGS sequence"/>
</dbReference>
<evidence type="ECO:0000256" key="2">
    <source>
        <dbReference type="ARBA" id="ARBA00022670"/>
    </source>
</evidence>